<proteinExistence type="predicted"/>
<dbReference type="Proteomes" id="UP000540556">
    <property type="component" value="Unassembled WGS sequence"/>
</dbReference>
<reference evidence="1 2" key="1">
    <citation type="submission" date="2020-04" db="EMBL/GenBank/DDBJ databases">
        <title>Description of novel Gluconacetobacter.</title>
        <authorList>
            <person name="Sombolestani A."/>
        </authorList>
    </citation>
    <scope>NUCLEOTIDE SEQUENCE [LARGE SCALE GENOMIC DNA]</scope>
    <source>
        <strain evidence="1 2">LMG 27800</strain>
    </source>
</reference>
<sequence>MFDQIANLEGASIVGFGDSAQGRFRKMRFLLYRSGVEQLGDACAIPDCAIQRLRPVRQPVGGRAVELAEHGGTEFDSKDLSIAVEFSNEFFPHDSDDFGNPVFKYDMNRGIGQDLGCLFVFEGPLYPPEMFDHGGQIGWRGNSAGSYAGRKRQDGTIQRVGWFRRVFTSHGLAPSLSLRPVRRIARCMKNRPIF</sequence>
<accession>A0A7W4KE63</accession>
<name>A0A7W4KE63_9PROT</name>
<protein>
    <submittedName>
        <fullName evidence="1">Uncharacterized protein</fullName>
    </submittedName>
</protein>
<organism evidence="1 2">
    <name type="scientific">Gluconacetobacter takamatsuzukensis</name>
    <dbReference type="NCBI Taxonomy" id="1286190"/>
    <lineage>
        <taxon>Bacteria</taxon>
        <taxon>Pseudomonadati</taxon>
        <taxon>Pseudomonadota</taxon>
        <taxon>Alphaproteobacteria</taxon>
        <taxon>Acetobacterales</taxon>
        <taxon>Acetobacteraceae</taxon>
        <taxon>Gluconacetobacter</taxon>
    </lineage>
</organism>
<evidence type="ECO:0000313" key="1">
    <source>
        <dbReference type="EMBL" id="MBB2205220.1"/>
    </source>
</evidence>
<comment type="caution">
    <text evidence="1">The sequence shown here is derived from an EMBL/GenBank/DDBJ whole genome shotgun (WGS) entry which is preliminary data.</text>
</comment>
<keyword evidence="2" id="KW-1185">Reference proteome</keyword>
<dbReference type="AlphaFoldDB" id="A0A7W4KE63"/>
<evidence type="ECO:0000313" key="2">
    <source>
        <dbReference type="Proteomes" id="UP000540556"/>
    </source>
</evidence>
<gene>
    <name evidence="1" type="ORF">HLH27_09360</name>
</gene>
<dbReference type="EMBL" id="JABEQK010000006">
    <property type="protein sequence ID" value="MBB2205220.1"/>
    <property type="molecule type" value="Genomic_DNA"/>
</dbReference>